<dbReference type="SUPFAM" id="SSF81301">
    <property type="entry name" value="Nucleotidyltransferase"/>
    <property type="match status" value="1"/>
</dbReference>
<dbReference type="AlphaFoldDB" id="A0A6F8PS45"/>
<dbReference type="InterPro" id="IPR041633">
    <property type="entry name" value="Polbeta"/>
</dbReference>
<accession>A0A6F8PS45</accession>
<protein>
    <recommendedName>
        <fullName evidence="1">Polymerase beta nucleotidyltransferase domain-containing protein</fullName>
    </recommendedName>
</protein>
<reference evidence="3" key="1">
    <citation type="submission" date="2019-11" db="EMBL/GenBank/DDBJ databases">
        <title>Isolation and characterization of two novel species in the genus Thiomicrorhabdus.</title>
        <authorList>
            <person name="Mochizuki J."/>
            <person name="Kojima H."/>
            <person name="Fukui M."/>
        </authorList>
    </citation>
    <scope>NUCLEOTIDE SEQUENCE [LARGE SCALE GENOMIC DNA]</scope>
    <source>
        <strain evidence="3">aks77</strain>
    </source>
</reference>
<proteinExistence type="predicted"/>
<feature type="domain" description="Polymerase beta nucleotidyltransferase" evidence="1">
    <location>
        <begin position="24"/>
        <end position="87"/>
    </location>
</feature>
<sequence>MLQLSDSELQEVLKTLTPFLPEESKVFAYGSRTKGTARDYSDLDLAIQARNPLPLVTLFKIRDAFEFSELPFRVDVHNLDELSDSIKNSTNLIQIT</sequence>
<dbReference type="KEGG" id="tse:THMIRHAS_02270"/>
<keyword evidence="3" id="KW-1185">Reference proteome</keyword>
<dbReference type="Gene3D" id="3.30.460.10">
    <property type="entry name" value="Beta Polymerase, domain 2"/>
    <property type="match status" value="1"/>
</dbReference>
<evidence type="ECO:0000313" key="2">
    <source>
        <dbReference type="EMBL" id="BBP44854.1"/>
    </source>
</evidence>
<organism evidence="2 3">
    <name type="scientific">Thiosulfatimonas sediminis</name>
    <dbReference type="NCBI Taxonomy" id="2675054"/>
    <lineage>
        <taxon>Bacteria</taxon>
        <taxon>Pseudomonadati</taxon>
        <taxon>Pseudomonadota</taxon>
        <taxon>Gammaproteobacteria</taxon>
        <taxon>Thiotrichales</taxon>
        <taxon>Piscirickettsiaceae</taxon>
        <taxon>Thiosulfatimonas</taxon>
    </lineage>
</organism>
<dbReference type="RefSeq" id="WP_173269601.1">
    <property type="nucleotide sequence ID" value="NZ_AP021889.1"/>
</dbReference>
<dbReference type="Pfam" id="PF18765">
    <property type="entry name" value="Polbeta"/>
    <property type="match status" value="1"/>
</dbReference>
<dbReference type="EMBL" id="AP021889">
    <property type="protein sequence ID" value="BBP44854.1"/>
    <property type="molecule type" value="Genomic_DNA"/>
</dbReference>
<dbReference type="CDD" id="cd05403">
    <property type="entry name" value="NT_KNTase_like"/>
    <property type="match status" value="1"/>
</dbReference>
<name>A0A6F8PS45_9GAMM</name>
<evidence type="ECO:0000313" key="3">
    <source>
        <dbReference type="Proteomes" id="UP000501726"/>
    </source>
</evidence>
<dbReference type="InterPro" id="IPR043519">
    <property type="entry name" value="NT_sf"/>
</dbReference>
<gene>
    <name evidence="2" type="ORF">THMIRHAS_02270</name>
</gene>
<dbReference type="Proteomes" id="UP000501726">
    <property type="component" value="Chromosome"/>
</dbReference>
<evidence type="ECO:0000259" key="1">
    <source>
        <dbReference type="Pfam" id="PF18765"/>
    </source>
</evidence>